<keyword evidence="3" id="KW-1185">Reference proteome</keyword>
<organism evidence="2 3">
    <name type="scientific">Petrolisthes cinctipes</name>
    <name type="common">Flat porcelain crab</name>
    <dbReference type="NCBI Taxonomy" id="88211"/>
    <lineage>
        <taxon>Eukaryota</taxon>
        <taxon>Metazoa</taxon>
        <taxon>Ecdysozoa</taxon>
        <taxon>Arthropoda</taxon>
        <taxon>Crustacea</taxon>
        <taxon>Multicrustacea</taxon>
        <taxon>Malacostraca</taxon>
        <taxon>Eumalacostraca</taxon>
        <taxon>Eucarida</taxon>
        <taxon>Decapoda</taxon>
        <taxon>Pleocyemata</taxon>
        <taxon>Anomura</taxon>
        <taxon>Galatheoidea</taxon>
        <taxon>Porcellanidae</taxon>
        <taxon>Petrolisthes</taxon>
    </lineage>
</organism>
<protein>
    <submittedName>
        <fullName evidence="2">Uncharacterized protein</fullName>
    </submittedName>
</protein>
<feature type="compositionally biased region" description="Basic and acidic residues" evidence="1">
    <location>
        <begin position="38"/>
        <end position="50"/>
    </location>
</feature>
<name>A0AAE1ES61_PETCI</name>
<comment type="caution">
    <text evidence="2">The sequence shown here is derived from an EMBL/GenBank/DDBJ whole genome shotgun (WGS) entry which is preliminary data.</text>
</comment>
<gene>
    <name evidence="2" type="ORF">Pcinc_033421</name>
</gene>
<feature type="region of interest" description="Disordered" evidence="1">
    <location>
        <begin position="1"/>
        <end position="103"/>
    </location>
</feature>
<accession>A0AAE1ES61</accession>
<feature type="compositionally biased region" description="Gly residues" evidence="1">
    <location>
        <begin position="20"/>
        <end position="32"/>
    </location>
</feature>
<evidence type="ECO:0000313" key="3">
    <source>
        <dbReference type="Proteomes" id="UP001286313"/>
    </source>
</evidence>
<feature type="compositionally biased region" description="Basic and acidic residues" evidence="1">
    <location>
        <begin position="1"/>
        <end position="19"/>
    </location>
</feature>
<feature type="compositionally biased region" description="Basic and acidic residues" evidence="1">
    <location>
        <begin position="61"/>
        <end position="80"/>
    </location>
</feature>
<sequence length="118" mass="13009">MKEEIECERRWRDGRKERSVGGGGVRGEGIGGGRRKSRETEGKIEVEKGGEGIGGRRGRKSRETEGRIADEKEEVEKKEEEEGELEAEGEGERGGGGGRGGDIRRRIYFVEAEMGVSE</sequence>
<dbReference type="EMBL" id="JAWQEG010004704">
    <property type="protein sequence ID" value="KAK3860534.1"/>
    <property type="molecule type" value="Genomic_DNA"/>
</dbReference>
<evidence type="ECO:0000313" key="2">
    <source>
        <dbReference type="EMBL" id="KAK3860534.1"/>
    </source>
</evidence>
<dbReference type="AlphaFoldDB" id="A0AAE1ES61"/>
<proteinExistence type="predicted"/>
<reference evidence="2" key="1">
    <citation type="submission" date="2023-10" db="EMBL/GenBank/DDBJ databases">
        <title>Genome assemblies of two species of porcelain crab, Petrolisthes cinctipes and Petrolisthes manimaculis (Anomura: Porcellanidae).</title>
        <authorList>
            <person name="Angst P."/>
        </authorList>
    </citation>
    <scope>NUCLEOTIDE SEQUENCE</scope>
    <source>
        <strain evidence="2">PB745_01</strain>
        <tissue evidence="2">Gill</tissue>
    </source>
</reference>
<evidence type="ECO:0000256" key="1">
    <source>
        <dbReference type="SAM" id="MobiDB-lite"/>
    </source>
</evidence>
<dbReference type="Proteomes" id="UP001286313">
    <property type="component" value="Unassembled WGS sequence"/>
</dbReference>